<dbReference type="Gene3D" id="1.20.140.160">
    <property type="match status" value="1"/>
</dbReference>
<reference evidence="2 3" key="1">
    <citation type="submission" date="2023-07" db="EMBL/GenBank/DDBJ databases">
        <title>Paenibacillus sp. JX-17 nov. isolated from soil.</title>
        <authorList>
            <person name="Wan Y."/>
            <person name="Liu B."/>
        </authorList>
    </citation>
    <scope>NUCLEOTIDE SEQUENCE [LARGE SCALE GENOMIC DNA]</scope>
    <source>
        <strain evidence="2 3">JX-17</strain>
    </source>
</reference>
<dbReference type="EMBL" id="JAUQTB010000006">
    <property type="protein sequence ID" value="MDO7907173.1"/>
    <property type="molecule type" value="Genomic_DNA"/>
</dbReference>
<dbReference type="RefSeq" id="WP_305024380.1">
    <property type="nucleotide sequence ID" value="NZ_JAUQTB010000006.1"/>
</dbReference>
<name>A0ABT9CD27_9BACL</name>
<dbReference type="SUPFAM" id="SSF88659">
    <property type="entry name" value="Sigma3 and sigma4 domains of RNA polymerase sigma factors"/>
    <property type="match status" value="1"/>
</dbReference>
<dbReference type="Proteomes" id="UP001240171">
    <property type="component" value="Unassembled WGS sequence"/>
</dbReference>
<dbReference type="CDD" id="cd06171">
    <property type="entry name" value="Sigma70_r4"/>
    <property type="match status" value="1"/>
</dbReference>
<comment type="caution">
    <text evidence="2">The sequence shown here is derived from an EMBL/GenBank/DDBJ whole genome shotgun (WGS) entry which is preliminary data.</text>
</comment>
<evidence type="ECO:0000313" key="3">
    <source>
        <dbReference type="Proteomes" id="UP001240171"/>
    </source>
</evidence>
<dbReference type="InterPro" id="IPR013324">
    <property type="entry name" value="RNA_pol_sigma_r3/r4-like"/>
</dbReference>
<organism evidence="2 3">
    <name type="scientific">Paenibacillus lacisoli</name>
    <dbReference type="NCBI Taxonomy" id="3064525"/>
    <lineage>
        <taxon>Bacteria</taxon>
        <taxon>Bacillati</taxon>
        <taxon>Bacillota</taxon>
        <taxon>Bacilli</taxon>
        <taxon>Bacillales</taxon>
        <taxon>Paenibacillaceae</taxon>
        <taxon>Paenibacillus</taxon>
    </lineage>
</organism>
<accession>A0ABT9CD27</accession>
<protein>
    <submittedName>
        <fullName evidence="2">Sigma-70 family RNA polymerase sigma factor</fullName>
    </submittedName>
</protein>
<keyword evidence="3" id="KW-1185">Reference proteome</keyword>
<evidence type="ECO:0000259" key="1">
    <source>
        <dbReference type="Pfam" id="PF04545"/>
    </source>
</evidence>
<feature type="domain" description="RNA polymerase sigma-70 region 4" evidence="1">
    <location>
        <begin position="142"/>
        <end position="190"/>
    </location>
</feature>
<dbReference type="Pfam" id="PF04545">
    <property type="entry name" value="Sigma70_r4"/>
    <property type="match status" value="1"/>
</dbReference>
<sequence>MGTEKNLQQHDSPSAGKDTLLASFFAVPEHRRLFHEVQRKPNNENRQQLDEAFRIFFFDIRFRAYISMLVHYYAVGFDRRERRERSRYELILDQPVQPEEGGTSRIELMADPISENGSRDQEPAGGVLLEDMIGCESLYVTLKKLTLREKEVITAAYVSQQSDTEIAGALGITQQAVSKTRSRAIRKLREAYVKRGG</sequence>
<proteinExistence type="predicted"/>
<gene>
    <name evidence="2" type="ORF">Q5741_12210</name>
</gene>
<dbReference type="InterPro" id="IPR007630">
    <property type="entry name" value="RNA_pol_sigma70_r4"/>
</dbReference>
<evidence type="ECO:0000313" key="2">
    <source>
        <dbReference type="EMBL" id="MDO7907173.1"/>
    </source>
</evidence>